<evidence type="ECO:0000313" key="1">
    <source>
        <dbReference type="EMBL" id="TXC71634.1"/>
    </source>
</evidence>
<dbReference type="OrthoDB" id="9803101at2"/>
<dbReference type="AlphaFoldDB" id="A0A5C6UGR6"/>
<dbReference type="PANTHER" id="PTHR47328">
    <property type="match status" value="1"/>
</dbReference>
<proteinExistence type="predicted"/>
<dbReference type="Proteomes" id="UP000321250">
    <property type="component" value="Unassembled WGS sequence"/>
</dbReference>
<dbReference type="EMBL" id="VOQR01000001">
    <property type="protein sequence ID" value="TXC71634.1"/>
    <property type="molecule type" value="Genomic_DNA"/>
</dbReference>
<dbReference type="InterPro" id="IPR035709">
    <property type="entry name" value="YoaB-like"/>
</dbReference>
<evidence type="ECO:0000313" key="2">
    <source>
        <dbReference type="Proteomes" id="UP000321250"/>
    </source>
</evidence>
<accession>A0A5C6UGR6</accession>
<name>A0A5C6UGR6_9SPHN</name>
<reference evidence="1 2" key="1">
    <citation type="journal article" date="2013" name="Antonie Van Leeuwenhoek">
        <title>Sphingomonas ginsenosidivorax sp. nov., with the ability to transform ginsenosides.</title>
        <authorList>
            <person name="Jin X.F."/>
            <person name="Kim J.K."/>
            <person name="Liu Q.M."/>
            <person name="Kang M.S."/>
            <person name="He D."/>
            <person name="Jin F.X."/>
            <person name="Kim S.C."/>
            <person name="Im W.T."/>
        </authorList>
    </citation>
    <scope>NUCLEOTIDE SEQUENCE [LARGE SCALE GENOMIC DNA]</scope>
    <source>
        <strain evidence="1 2">KHI67</strain>
    </source>
</reference>
<sequence length="115" mass="12099">MTITRIDTDARMSQAVIHGDTIYLAGQVGEPGQDVAEQTRTALAEVDALLAQAGSDKSKLLMVTIWLADMADFAAMNAVWDPWIAGVAAPARATGEAKLASPDYKVEIIAVAARG</sequence>
<dbReference type="RefSeq" id="WP_147082911.1">
    <property type="nucleotide sequence ID" value="NZ_VOQR01000001.1"/>
</dbReference>
<organism evidence="1 2">
    <name type="scientific">Sphingomonas ginsenosidivorax</name>
    <dbReference type="NCBI Taxonomy" id="862135"/>
    <lineage>
        <taxon>Bacteria</taxon>
        <taxon>Pseudomonadati</taxon>
        <taxon>Pseudomonadota</taxon>
        <taxon>Alphaproteobacteria</taxon>
        <taxon>Sphingomonadales</taxon>
        <taxon>Sphingomonadaceae</taxon>
        <taxon>Sphingomonas</taxon>
    </lineage>
</organism>
<dbReference type="InterPro" id="IPR035959">
    <property type="entry name" value="RutC-like_sf"/>
</dbReference>
<dbReference type="InterPro" id="IPR006175">
    <property type="entry name" value="YjgF/YER057c/UK114"/>
</dbReference>
<gene>
    <name evidence="1" type="ORF">FSB78_12240</name>
</gene>
<dbReference type="SUPFAM" id="SSF55298">
    <property type="entry name" value="YjgF-like"/>
    <property type="match status" value="1"/>
</dbReference>
<keyword evidence="2" id="KW-1185">Reference proteome</keyword>
<protein>
    <submittedName>
        <fullName evidence="1">RidA family protein</fullName>
    </submittedName>
</protein>
<dbReference type="Gene3D" id="3.30.1330.40">
    <property type="entry name" value="RutC-like"/>
    <property type="match status" value="1"/>
</dbReference>
<dbReference type="PANTHER" id="PTHR47328:SF1">
    <property type="entry name" value="RUTC FAMILY PROTEIN YOAB"/>
    <property type="match status" value="1"/>
</dbReference>
<dbReference type="CDD" id="cd06150">
    <property type="entry name" value="YjgF_YER057c_UK114_like_2"/>
    <property type="match status" value="1"/>
</dbReference>
<comment type="caution">
    <text evidence="1">The sequence shown here is derived from an EMBL/GenBank/DDBJ whole genome shotgun (WGS) entry which is preliminary data.</text>
</comment>
<dbReference type="Pfam" id="PF01042">
    <property type="entry name" value="Ribonuc_L-PSP"/>
    <property type="match status" value="1"/>
</dbReference>